<evidence type="ECO:0000313" key="1">
    <source>
        <dbReference type="EMBL" id="MBB3113459.1"/>
    </source>
</evidence>
<keyword evidence="2" id="KW-1185">Reference proteome</keyword>
<evidence type="ECO:0000313" key="2">
    <source>
        <dbReference type="Proteomes" id="UP000570361"/>
    </source>
</evidence>
<protein>
    <submittedName>
        <fullName evidence="1">HSP20 family molecular chaperone IbpA</fullName>
    </submittedName>
</protein>
<comment type="caution">
    <text evidence="1">The sequence shown here is derived from an EMBL/GenBank/DDBJ whole genome shotgun (WGS) entry which is preliminary data.</text>
</comment>
<accession>A0A7W5FQX1</accession>
<dbReference type="EMBL" id="JACHXK010000019">
    <property type="protein sequence ID" value="MBB3113459.1"/>
    <property type="molecule type" value="Genomic_DNA"/>
</dbReference>
<dbReference type="AlphaFoldDB" id="A0A7W5FQX1"/>
<organism evidence="1 2">
    <name type="scientific">Paenibacillus phyllosphaerae</name>
    <dbReference type="NCBI Taxonomy" id="274593"/>
    <lineage>
        <taxon>Bacteria</taxon>
        <taxon>Bacillati</taxon>
        <taxon>Bacillota</taxon>
        <taxon>Bacilli</taxon>
        <taxon>Bacillales</taxon>
        <taxon>Paenibacillaceae</taxon>
        <taxon>Paenibacillus</taxon>
    </lineage>
</organism>
<sequence>MLPRYPTWQYTRRFFGRVELVHSLTQFINRDVLSARYVSGLLVVFYLRAVNLSL</sequence>
<dbReference type="Proteomes" id="UP000570361">
    <property type="component" value="Unassembled WGS sequence"/>
</dbReference>
<dbReference type="RefSeq" id="WP_183603541.1">
    <property type="nucleotide sequence ID" value="NZ_JACHXK010000019.1"/>
</dbReference>
<proteinExistence type="predicted"/>
<name>A0A7W5FQX1_9BACL</name>
<reference evidence="1 2" key="1">
    <citation type="submission" date="2020-08" db="EMBL/GenBank/DDBJ databases">
        <title>Genomic Encyclopedia of Type Strains, Phase III (KMG-III): the genomes of soil and plant-associated and newly described type strains.</title>
        <authorList>
            <person name="Whitman W."/>
        </authorList>
    </citation>
    <scope>NUCLEOTIDE SEQUENCE [LARGE SCALE GENOMIC DNA]</scope>
    <source>
        <strain evidence="1 2">CECT 5862</strain>
    </source>
</reference>
<gene>
    <name evidence="1" type="ORF">FHS18_005571</name>
</gene>